<keyword evidence="1" id="KW-0812">Transmembrane</keyword>
<gene>
    <name evidence="3" type="ORF">FYJ72_08255</name>
</gene>
<evidence type="ECO:0000313" key="4">
    <source>
        <dbReference type="Proteomes" id="UP000450161"/>
    </source>
</evidence>
<comment type="caution">
    <text evidence="3">The sequence shown here is derived from an EMBL/GenBank/DDBJ whole genome shotgun (WGS) entry which is preliminary data.</text>
</comment>
<protein>
    <submittedName>
        <fullName evidence="3">Lipocalin family protein</fullName>
    </submittedName>
</protein>
<dbReference type="Pfam" id="PF13648">
    <property type="entry name" value="Lipocalin_4"/>
    <property type="match status" value="1"/>
</dbReference>
<proteinExistence type="predicted"/>
<keyword evidence="1" id="KW-0472">Membrane</keyword>
<dbReference type="EMBL" id="VUNF01000014">
    <property type="protein sequence ID" value="MST77673.1"/>
    <property type="molecule type" value="Genomic_DNA"/>
</dbReference>
<evidence type="ECO:0000259" key="2">
    <source>
        <dbReference type="Pfam" id="PF13648"/>
    </source>
</evidence>
<dbReference type="Proteomes" id="UP000450161">
    <property type="component" value="Unassembled WGS sequence"/>
</dbReference>
<keyword evidence="1" id="KW-1133">Transmembrane helix</keyword>
<feature type="domain" description="Lipocalin-like" evidence="2">
    <location>
        <begin position="71"/>
        <end position="146"/>
    </location>
</feature>
<dbReference type="AlphaFoldDB" id="A0A6I2TZ48"/>
<evidence type="ECO:0000256" key="1">
    <source>
        <dbReference type="SAM" id="Phobius"/>
    </source>
</evidence>
<accession>A0A6I2TZ48</accession>
<evidence type="ECO:0000313" key="3">
    <source>
        <dbReference type="EMBL" id="MST77673.1"/>
    </source>
</evidence>
<dbReference type="InterPro" id="IPR024311">
    <property type="entry name" value="Lipocalin-like"/>
</dbReference>
<name>A0A6I2TZ48_9BACT</name>
<feature type="transmembrane region" description="Helical" evidence="1">
    <location>
        <begin position="33"/>
        <end position="51"/>
    </location>
</feature>
<sequence length="163" mass="17728">MSSKVIHRYQTKYNVIYNYSILSKVRNMKANKIWGILVMLVVLVTAVVFTSCSSDDDGDGSKDFNAQEVFGTWTCTESTDNVNGQSMSGYMVGKSITISEDGKFSSTASSIGNGTWVLDGNKISAKNTSGDTFNATLSVSGNTMKWNGSSSQGVSFNYTWKKN</sequence>
<reference evidence="3 4" key="1">
    <citation type="submission" date="2019-08" db="EMBL/GenBank/DDBJ databases">
        <title>In-depth cultivation of the pig gut microbiome towards novel bacterial diversity and tailored functional studies.</title>
        <authorList>
            <person name="Wylensek D."/>
            <person name="Hitch T.C.A."/>
            <person name="Clavel T."/>
        </authorList>
    </citation>
    <scope>NUCLEOTIDE SEQUENCE [LARGE SCALE GENOMIC DNA]</scope>
    <source>
        <strain evidence="3 4">LKV-178-WT-2C</strain>
    </source>
</reference>
<organism evidence="3 4">
    <name type="scientific">Segatella copri</name>
    <dbReference type="NCBI Taxonomy" id="165179"/>
    <lineage>
        <taxon>Bacteria</taxon>
        <taxon>Pseudomonadati</taxon>
        <taxon>Bacteroidota</taxon>
        <taxon>Bacteroidia</taxon>
        <taxon>Bacteroidales</taxon>
        <taxon>Prevotellaceae</taxon>
        <taxon>Segatella</taxon>
    </lineage>
</organism>